<keyword evidence="3" id="KW-1185">Reference proteome</keyword>
<name>A0ABT4J898_9RHOB</name>
<dbReference type="RefSeq" id="WP_268943403.1">
    <property type="nucleotide sequence ID" value="NZ_JAPTYD010000034.1"/>
</dbReference>
<dbReference type="PANTHER" id="PTHR37936">
    <property type="entry name" value="TRANSPOSASE INSC FOR INSERTION ELEMENT IS2A-RELATED"/>
    <property type="match status" value="1"/>
</dbReference>
<dbReference type="Proteomes" id="UP001149822">
    <property type="component" value="Unassembled WGS sequence"/>
</dbReference>
<reference evidence="2" key="1">
    <citation type="submission" date="2022-12" db="EMBL/GenBank/DDBJ databases">
        <title>Paracoccus sp. EF6 isolated from a lake water.</title>
        <authorList>
            <person name="Liu H."/>
        </authorList>
    </citation>
    <scope>NUCLEOTIDE SEQUENCE</scope>
    <source>
        <strain evidence="2">EF6</strain>
    </source>
</reference>
<sequence>MTNTGRRRRFSVAEKIRIVEESLAGPNLARATARRHGIALSGLYQWRRLYHRGELGGSVPSFRPVELFHEIQAEAALTAPGGSEKVEIVLLNGRRLVVPAAISSDALARFIAVAERA</sequence>
<protein>
    <submittedName>
        <fullName evidence="2">Transposase</fullName>
    </submittedName>
</protein>
<dbReference type="Gene3D" id="1.10.10.10">
    <property type="entry name" value="Winged helix-like DNA-binding domain superfamily/Winged helix DNA-binding domain"/>
    <property type="match status" value="1"/>
</dbReference>
<dbReference type="Pfam" id="PF01527">
    <property type="entry name" value="HTH_Tnp_1"/>
    <property type="match status" value="1"/>
</dbReference>
<organism evidence="2 3">
    <name type="scientific">Paracoccus benzoatiresistens</name>
    <dbReference type="NCBI Taxonomy" id="2997341"/>
    <lineage>
        <taxon>Bacteria</taxon>
        <taxon>Pseudomonadati</taxon>
        <taxon>Pseudomonadota</taxon>
        <taxon>Alphaproteobacteria</taxon>
        <taxon>Rhodobacterales</taxon>
        <taxon>Paracoccaceae</taxon>
        <taxon>Paracoccus</taxon>
    </lineage>
</organism>
<comment type="caution">
    <text evidence="2">The sequence shown here is derived from an EMBL/GenBank/DDBJ whole genome shotgun (WGS) entry which is preliminary data.</text>
</comment>
<proteinExistence type="inferred from homology"/>
<comment type="similarity">
    <text evidence="1">Belongs to the transposase 8 family.</text>
</comment>
<gene>
    <name evidence="2" type="ORF">OU682_17095</name>
</gene>
<evidence type="ECO:0000313" key="2">
    <source>
        <dbReference type="EMBL" id="MCZ0963328.1"/>
    </source>
</evidence>
<evidence type="ECO:0000313" key="3">
    <source>
        <dbReference type="Proteomes" id="UP001149822"/>
    </source>
</evidence>
<dbReference type="PANTHER" id="PTHR37936:SF3">
    <property type="entry name" value="TRANSPOSASE INSC FOR INSERTION ELEMENT IS2A-RELATED"/>
    <property type="match status" value="1"/>
</dbReference>
<dbReference type="NCBIfam" id="NF047595">
    <property type="entry name" value="IS66_ISRel24_TnpA"/>
    <property type="match status" value="1"/>
</dbReference>
<dbReference type="InterPro" id="IPR036388">
    <property type="entry name" value="WH-like_DNA-bd_sf"/>
</dbReference>
<accession>A0ABT4J898</accession>
<dbReference type="SUPFAM" id="SSF48295">
    <property type="entry name" value="TrpR-like"/>
    <property type="match status" value="1"/>
</dbReference>
<dbReference type="EMBL" id="JAPTYD010000034">
    <property type="protein sequence ID" value="MCZ0963328.1"/>
    <property type="molecule type" value="Genomic_DNA"/>
</dbReference>
<dbReference type="InterPro" id="IPR010921">
    <property type="entry name" value="Trp_repressor/repl_initiator"/>
</dbReference>
<evidence type="ECO:0000256" key="1">
    <source>
        <dbReference type="ARBA" id="ARBA00009964"/>
    </source>
</evidence>
<dbReference type="InterPro" id="IPR002514">
    <property type="entry name" value="Transposase_8"/>
</dbReference>